<dbReference type="InterPro" id="IPR015421">
    <property type="entry name" value="PyrdxlP-dep_Trfase_major"/>
</dbReference>
<evidence type="ECO:0000256" key="1">
    <source>
        <dbReference type="ARBA" id="ARBA00001933"/>
    </source>
</evidence>
<dbReference type="InterPro" id="IPR005814">
    <property type="entry name" value="Aminotrans_3"/>
</dbReference>
<keyword evidence="5 7" id="KW-0093">Biotin biosynthesis</keyword>
<dbReference type="EC" id="2.6.1.62" evidence="7"/>
<feature type="binding site" evidence="7">
    <location>
        <begin position="306"/>
        <end position="307"/>
    </location>
    <ligand>
        <name>pyridoxal 5'-phosphate</name>
        <dbReference type="ChEBI" id="CHEBI:597326"/>
    </ligand>
</feature>
<dbReference type="InterPro" id="IPR005815">
    <property type="entry name" value="BioA"/>
</dbReference>
<keyword evidence="3 7" id="KW-0808">Transferase</keyword>
<dbReference type="InterPro" id="IPR015424">
    <property type="entry name" value="PyrdxlP-dep_Trfase"/>
</dbReference>
<dbReference type="KEGG" id="ncl:C5F47_04775"/>
<evidence type="ECO:0000256" key="7">
    <source>
        <dbReference type="HAMAP-Rule" id="MF_00834"/>
    </source>
</evidence>
<dbReference type="AlphaFoldDB" id="A0A7D5M2B7"/>
<evidence type="ECO:0000256" key="6">
    <source>
        <dbReference type="ARBA" id="ARBA00022898"/>
    </source>
</evidence>
<evidence type="ECO:0000256" key="4">
    <source>
        <dbReference type="ARBA" id="ARBA00022691"/>
    </source>
</evidence>
<keyword evidence="7" id="KW-0963">Cytoplasm</keyword>
<comment type="subunit">
    <text evidence="7">Homodimer.</text>
</comment>
<protein>
    <recommendedName>
        <fullName evidence="7">Adenosylmethionine-8-amino-7-oxononanoate aminotransferase</fullName>
        <ecNumber evidence="7">2.6.1.62</ecNumber>
    </recommendedName>
    <alternativeName>
        <fullName evidence="7">7,8-diamino-pelargonic acid aminotransferase</fullName>
        <shortName evidence="7">DAPA AT</shortName>
        <shortName evidence="7">DAPA aminotransferase</shortName>
    </alternativeName>
    <alternativeName>
        <fullName evidence="7">7,8-diaminononanoate synthase</fullName>
        <shortName evidence="7">DANS</shortName>
    </alternativeName>
    <alternativeName>
        <fullName evidence="7">Diaminopelargonic acid synthase</fullName>
    </alternativeName>
</protein>
<dbReference type="Gene3D" id="3.90.1150.10">
    <property type="entry name" value="Aspartate Aminotransferase, domain 1"/>
    <property type="match status" value="1"/>
</dbReference>
<dbReference type="PANTHER" id="PTHR42684">
    <property type="entry name" value="ADENOSYLMETHIONINE-8-AMINO-7-OXONONANOATE AMINOTRANSFERASE"/>
    <property type="match status" value="1"/>
</dbReference>
<feature type="binding site" evidence="7">
    <location>
        <position position="400"/>
    </location>
    <ligand>
        <name>substrate</name>
    </ligand>
</feature>
<proteinExistence type="inferred from homology"/>
<comment type="cofactor">
    <cofactor evidence="1 7">
        <name>pyridoxal 5'-phosphate</name>
        <dbReference type="ChEBI" id="CHEBI:597326"/>
    </cofactor>
</comment>
<feature type="binding site" evidence="7">
    <location>
        <begin position="103"/>
        <end position="104"/>
    </location>
    <ligand>
        <name>pyridoxal 5'-phosphate</name>
        <dbReference type="ChEBI" id="CHEBI:597326"/>
    </ligand>
</feature>
<keyword evidence="2 7" id="KW-0032">Aminotransferase</keyword>
<dbReference type="CDD" id="cd00610">
    <property type="entry name" value="OAT_like"/>
    <property type="match status" value="1"/>
</dbReference>
<sequence length="438" mass="49569">MKSSVWHPNTQMKEWDSFDNIVKAKGVWLEDSKGNKIMDAVASMWCNVWGHSNPQLIKAINQQSKKLQHSSQFNLTTDPVEKLADSLVKISPRMHKVFYSDNGSSAMEIAIKIALQYWKNMGNKKKTEIATIENGYHGDTFGAMSVGYVPEFFGKFKKQLFSTIQFPVPNKYRMPKGITLEDYQNQCLDKIEKRFSKKDNIAAFVMESGAQVAGGVIIYPKGFQKKISQLCKKYDILFVLDEIATGFGRLGSMTQYEEQKSIPDIVAYGKMLTGGYLTMAATLTNKKIYDSFLGEFNDWRHLFHGHTYTGNPIAAAVANENILMYKKNNLIKKIQKTSKIFEKFYDEISEIDIVGDIRHKGMLMGIELVKDKSKKTPISPKKSINKIFFEVGKKNGIYLRTLGNIVMLVPPLAISESELDLLLKRTISTIKSAKSSVI</sequence>
<dbReference type="OrthoDB" id="6534at2157"/>
<reference evidence="8 9" key="1">
    <citation type="submission" date="2018-02" db="EMBL/GenBank/DDBJ databases">
        <title>Complete genome of Nitrosopumilus cobalaminigenes HCA1.</title>
        <authorList>
            <person name="Qin W."/>
            <person name="Zheng Y."/>
            <person name="Stahl D.A."/>
        </authorList>
    </citation>
    <scope>NUCLEOTIDE SEQUENCE [LARGE SCALE GENOMIC DNA]</scope>
    <source>
        <strain evidence="8 9">HCA1</strain>
    </source>
</reference>
<evidence type="ECO:0000256" key="5">
    <source>
        <dbReference type="ARBA" id="ARBA00022756"/>
    </source>
</evidence>
<comment type="catalytic activity">
    <reaction evidence="7">
        <text>(8S)-8-amino-7-oxononanoate + S-adenosyl-L-methionine = S-adenosyl-4-methylsulfanyl-2-oxobutanoate + (7R,8S)-7,8-diammoniononanoate</text>
        <dbReference type="Rhea" id="RHEA:16861"/>
        <dbReference type="ChEBI" id="CHEBI:16490"/>
        <dbReference type="ChEBI" id="CHEBI:59789"/>
        <dbReference type="ChEBI" id="CHEBI:149468"/>
        <dbReference type="ChEBI" id="CHEBI:149469"/>
        <dbReference type="EC" id="2.6.1.62"/>
    </reaction>
</comment>
<feature type="binding site" evidence="7">
    <location>
        <position position="270"/>
    </location>
    <ligand>
        <name>substrate</name>
    </ligand>
</feature>
<dbReference type="Proteomes" id="UP000509771">
    <property type="component" value="Chromosome"/>
</dbReference>
<keyword evidence="6 7" id="KW-0663">Pyridoxal phosphate</keyword>
<dbReference type="HAMAP" id="MF_00834">
    <property type="entry name" value="BioA"/>
    <property type="match status" value="1"/>
</dbReference>
<dbReference type="UniPathway" id="UPA00078">
    <property type="reaction ID" value="UER00160"/>
</dbReference>
<evidence type="ECO:0000256" key="2">
    <source>
        <dbReference type="ARBA" id="ARBA00022576"/>
    </source>
</evidence>
<evidence type="ECO:0000256" key="3">
    <source>
        <dbReference type="ARBA" id="ARBA00022679"/>
    </source>
</evidence>
<comment type="similarity">
    <text evidence="7">Belongs to the class-III pyridoxal-phosphate-dependent aminotransferase family. BioA subfamily.</text>
</comment>
<name>A0A7D5M2B7_9ARCH</name>
<dbReference type="GO" id="GO:0005737">
    <property type="term" value="C:cytoplasm"/>
    <property type="evidence" value="ECO:0007669"/>
    <property type="project" value="UniProtKB-SubCell"/>
</dbReference>
<comment type="subcellular location">
    <subcellularLocation>
        <location evidence="7">Cytoplasm</location>
    </subcellularLocation>
</comment>
<organism evidence="8 9">
    <name type="scientific">Nitrosopumilus cobalaminigenes</name>
    <dbReference type="NCBI Taxonomy" id="1470066"/>
    <lineage>
        <taxon>Archaea</taxon>
        <taxon>Nitrososphaerota</taxon>
        <taxon>Nitrososphaeria</taxon>
        <taxon>Nitrosopumilales</taxon>
        <taxon>Nitrosopumilaceae</taxon>
        <taxon>Nitrosopumilus</taxon>
    </lineage>
</organism>
<dbReference type="PIRSF" id="PIRSF000521">
    <property type="entry name" value="Transaminase_4ab_Lys_Orn"/>
    <property type="match status" value="1"/>
</dbReference>
<dbReference type="RefSeq" id="WP_179360003.1">
    <property type="nucleotide sequence ID" value="NZ_CP026993.1"/>
</dbReference>
<dbReference type="EMBL" id="CP026993">
    <property type="protein sequence ID" value="QLH02910.1"/>
    <property type="molecule type" value="Genomic_DNA"/>
</dbReference>
<dbReference type="PROSITE" id="PS00600">
    <property type="entry name" value="AA_TRANSFER_CLASS_3"/>
    <property type="match status" value="1"/>
</dbReference>
<comment type="pathway">
    <text evidence="7">Cofactor biosynthesis; biotin biosynthesis; 7,8-diaminononanoate from 8-amino-7-oxononanoate (SAM route): step 1/1.</text>
</comment>
<dbReference type="GO" id="GO:0004015">
    <property type="term" value="F:adenosylmethionine-8-amino-7-oxononanoate transaminase activity"/>
    <property type="evidence" value="ECO:0007669"/>
    <property type="project" value="UniProtKB-UniRule"/>
</dbReference>
<gene>
    <name evidence="7 8" type="primary">bioA</name>
    <name evidence="8" type="ORF">C5F47_04775</name>
</gene>
<feature type="site" description="Participates in the substrate recognition with KAPA and in a stacking interaction with the adenine ring of SAM" evidence="7">
    <location>
        <position position="9"/>
    </location>
</feature>
<dbReference type="Pfam" id="PF00202">
    <property type="entry name" value="Aminotran_3"/>
    <property type="match status" value="1"/>
</dbReference>
<dbReference type="NCBIfam" id="TIGR00508">
    <property type="entry name" value="bioA"/>
    <property type="match status" value="1"/>
</dbReference>
<dbReference type="InterPro" id="IPR015422">
    <property type="entry name" value="PyrdxlP-dep_Trfase_small"/>
</dbReference>
<evidence type="ECO:0000313" key="8">
    <source>
        <dbReference type="EMBL" id="QLH02910.1"/>
    </source>
</evidence>
<dbReference type="Gene3D" id="3.40.640.10">
    <property type="entry name" value="Type I PLP-dependent aspartate aminotransferase-like (Major domain)"/>
    <property type="match status" value="1"/>
</dbReference>
<comment type="function">
    <text evidence="7">Catalyzes the transfer of the alpha-amino group from S-adenosyl-L-methionine (SAM) to 7-keto-8-aminopelargonic acid (KAPA) to form 7,8-diaminopelargonic acid (DAPA). It is the only aminotransferase known to utilize SAM as an amino donor.</text>
</comment>
<dbReference type="GeneID" id="56059323"/>
<evidence type="ECO:0000313" key="9">
    <source>
        <dbReference type="Proteomes" id="UP000509771"/>
    </source>
</evidence>
<keyword evidence="4 7" id="KW-0949">S-adenosyl-L-methionine</keyword>
<dbReference type="GO" id="GO:0030170">
    <property type="term" value="F:pyridoxal phosphate binding"/>
    <property type="evidence" value="ECO:0007669"/>
    <property type="project" value="UniProtKB-UniRule"/>
</dbReference>
<keyword evidence="9" id="KW-1185">Reference proteome</keyword>
<feature type="binding site" evidence="7">
    <location>
        <position position="241"/>
    </location>
    <ligand>
        <name>pyridoxal 5'-phosphate</name>
        <dbReference type="ChEBI" id="CHEBI:597326"/>
    </ligand>
</feature>
<comment type="caution">
    <text evidence="7">Lacks conserved residue(s) required for the propagation of feature annotation.</text>
</comment>
<dbReference type="SUPFAM" id="SSF53383">
    <property type="entry name" value="PLP-dependent transferases"/>
    <property type="match status" value="1"/>
</dbReference>
<feature type="modified residue" description="N6-(pyridoxal phosphate)lysine" evidence="7">
    <location>
        <position position="270"/>
    </location>
</feature>
<dbReference type="PANTHER" id="PTHR42684:SF3">
    <property type="entry name" value="ADENOSYLMETHIONINE-8-AMINO-7-OXONONANOATE AMINOTRANSFERASE"/>
    <property type="match status" value="1"/>
</dbReference>
<dbReference type="InterPro" id="IPR049704">
    <property type="entry name" value="Aminotrans_3_PPA_site"/>
</dbReference>
<feature type="binding site" evidence="7">
    <location>
        <position position="136"/>
    </location>
    <ligand>
        <name>substrate</name>
    </ligand>
</feature>
<dbReference type="GO" id="GO:0009102">
    <property type="term" value="P:biotin biosynthetic process"/>
    <property type="evidence" value="ECO:0007669"/>
    <property type="project" value="UniProtKB-UniRule"/>
</dbReference>
<accession>A0A7D5M2B7</accession>
<feature type="binding site" evidence="7">
    <location>
        <position position="305"/>
    </location>
    <ligand>
        <name>substrate</name>
    </ligand>
</feature>